<dbReference type="Proteomes" id="UP000183410">
    <property type="component" value="Unassembled WGS sequence"/>
</dbReference>
<reference evidence="3" key="1">
    <citation type="submission" date="2016-10" db="EMBL/GenBank/DDBJ databases">
        <authorList>
            <person name="Varghese N."/>
            <person name="Submissions S."/>
        </authorList>
    </citation>
    <scope>NUCLEOTIDE SEQUENCE [LARGE SCALE GENOMIC DNA]</scope>
    <source>
        <strain evidence="3">CGMCC 1.10223</strain>
    </source>
</reference>
<keyword evidence="3" id="KW-1185">Reference proteome</keyword>
<dbReference type="EMBL" id="FONN01000001">
    <property type="protein sequence ID" value="SFE11210.1"/>
    <property type="molecule type" value="Genomic_DNA"/>
</dbReference>
<feature type="domain" description="DUF7167" evidence="1">
    <location>
        <begin position="1"/>
        <end position="59"/>
    </location>
</feature>
<sequence>MKVKWTMSNGYPGAIQSGTIEIAEEELEGLSDDERESYIGEAVWEDAVQYVDTSWEIEE</sequence>
<name>A0A1I1Y0B6_9BACL</name>
<proteinExistence type="predicted"/>
<evidence type="ECO:0000313" key="3">
    <source>
        <dbReference type="Proteomes" id="UP000183410"/>
    </source>
</evidence>
<accession>A0A1I1Y0B6</accession>
<organism evidence="2 3">
    <name type="scientific">Paenibacillus algorifonticola</name>
    <dbReference type="NCBI Taxonomy" id="684063"/>
    <lineage>
        <taxon>Bacteria</taxon>
        <taxon>Bacillati</taxon>
        <taxon>Bacillota</taxon>
        <taxon>Bacilli</taxon>
        <taxon>Bacillales</taxon>
        <taxon>Paenibacillaceae</taxon>
        <taxon>Paenibacillus</taxon>
    </lineage>
</organism>
<evidence type="ECO:0000313" key="2">
    <source>
        <dbReference type="EMBL" id="SFE11210.1"/>
    </source>
</evidence>
<dbReference type="Pfam" id="PF23768">
    <property type="entry name" value="DUF7167"/>
    <property type="match status" value="1"/>
</dbReference>
<evidence type="ECO:0000259" key="1">
    <source>
        <dbReference type="Pfam" id="PF23768"/>
    </source>
</evidence>
<dbReference type="AlphaFoldDB" id="A0A1I1Y0B6"/>
<gene>
    <name evidence="2" type="ORF">SAMN04487969_101115</name>
</gene>
<protein>
    <recommendedName>
        <fullName evidence="1">DUF7167 domain-containing protein</fullName>
    </recommendedName>
</protein>
<dbReference type="OrthoDB" id="2666335at2"/>
<dbReference type="InterPro" id="IPR055591">
    <property type="entry name" value="DUF7167"/>
</dbReference>
<dbReference type="RefSeq" id="WP_046230465.1">
    <property type="nucleotide sequence ID" value="NZ_FONN01000001.1"/>
</dbReference>